<dbReference type="RefSeq" id="WP_132843278.1">
    <property type="nucleotide sequence ID" value="NZ_JBDJLH010000005.1"/>
</dbReference>
<evidence type="ECO:0000259" key="1">
    <source>
        <dbReference type="Pfam" id="PF15655"/>
    </source>
</evidence>
<evidence type="ECO:0000313" key="3">
    <source>
        <dbReference type="Proteomes" id="UP001409291"/>
    </source>
</evidence>
<proteinExistence type="predicted"/>
<sequence length="308" mass="35404">MENLSKLKGSAEFKNRILSKDDIKQITQSKGLLGISFINCPVQDDDILEISKLSKLVNVTLENTRITDRSLEYLAELPNLNYLFITQANVSGQGFEYFIGHKKLNCVWACHTNLNDETLKIVAQLPKLSILRIDATAVTFEGLMSIAGNPKIEIVANDLFSKEQLEQFEQQQRTLAKKKKSVNSQDITDASQKLLLFFNAMTEWEIYAAVHGFTNETSLRCKLLFQEHCTYKPRKGYRPDGLYYSNAPNHTYSTHKIVDSEQSTKNKIYLFTKDHIDFQYRFILVRNDDEWMVDDAQRLDGGWKKVGL</sequence>
<dbReference type="Proteomes" id="UP001409291">
    <property type="component" value="Unassembled WGS sequence"/>
</dbReference>
<comment type="caution">
    <text evidence="2">The sequence shown here is derived from an EMBL/GenBank/DDBJ whole genome shotgun (WGS) entry which is preliminary data.</text>
</comment>
<feature type="domain" description="NTF2 fold immunity protein" evidence="1">
    <location>
        <begin position="191"/>
        <end position="306"/>
    </location>
</feature>
<name>A0ABV0BMQ3_9SPHI</name>
<dbReference type="InterPro" id="IPR028049">
    <property type="entry name" value="Imm-NTF2"/>
</dbReference>
<dbReference type="InterPro" id="IPR032675">
    <property type="entry name" value="LRR_dom_sf"/>
</dbReference>
<dbReference type="Gene3D" id="3.80.10.10">
    <property type="entry name" value="Ribonuclease Inhibitor"/>
    <property type="match status" value="1"/>
</dbReference>
<organism evidence="2 3">
    <name type="scientific">Sphingobacterium kitahiroshimense</name>
    <dbReference type="NCBI Taxonomy" id="470446"/>
    <lineage>
        <taxon>Bacteria</taxon>
        <taxon>Pseudomonadati</taxon>
        <taxon>Bacteroidota</taxon>
        <taxon>Sphingobacteriia</taxon>
        <taxon>Sphingobacteriales</taxon>
        <taxon>Sphingobacteriaceae</taxon>
        <taxon>Sphingobacterium</taxon>
    </lineage>
</organism>
<accession>A0ABV0BMQ3</accession>
<reference evidence="2 3" key="1">
    <citation type="submission" date="2024-04" db="EMBL/GenBank/DDBJ databases">
        <title>WGS of bacteria from Torrens River.</title>
        <authorList>
            <person name="Wyrsch E.R."/>
            <person name="Drigo B."/>
        </authorList>
    </citation>
    <scope>NUCLEOTIDE SEQUENCE [LARGE SCALE GENOMIC DNA]</scope>
    <source>
        <strain evidence="2 3">TWI391</strain>
    </source>
</reference>
<protein>
    <submittedName>
        <fullName evidence="2">NTF2 fold immunity protein</fullName>
    </submittedName>
</protein>
<keyword evidence="3" id="KW-1185">Reference proteome</keyword>
<dbReference type="SUPFAM" id="SSF52047">
    <property type="entry name" value="RNI-like"/>
    <property type="match status" value="1"/>
</dbReference>
<evidence type="ECO:0000313" key="2">
    <source>
        <dbReference type="EMBL" id="MEN5376055.1"/>
    </source>
</evidence>
<gene>
    <name evidence="2" type="ORF">ABE541_02160</name>
</gene>
<dbReference type="Pfam" id="PF15655">
    <property type="entry name" value="Imm-NTF2"/>
    <property type="match status" value="1"/>
</dbReference>
<dbReference type="EMBL" id="JBDJNQ010000001">
    <property type="protein sequence ID" value="MEN5376055.1"/>
    <property type="molecule type" value="Genomic_DNA"/>
</dbReference>